<keyword evidence="5" id="KW-0676">Redox-active center</keyword>
<dbReference type="InterPro" id="IPR013766">
    <property type="entry name" value="Thioredoxin_domain"/>
</dbReference>
<dbReference type="PROSITE" id="PS51352">
    <property type="entry name" value="THIOREDOXIN_2"/>
    <property type="match status" value="1"/>
</dbReference>
<keyword evidence="2 5" id="KW-1015">Disulfide bond</keyword>
<evidence type="ECO:0000256" key="3">
    <source>
        <dbReference type="PIRNR" id="PIRNR000077"/>
    </source>
</evidence>
<dbReference type="PRINTS" id="PR00421">
    <property type="entry name" value="THIOREDOXIN"/>
</dbReference>
<evidence type="ECO:0000256" key="1">
    <source>
        <dbReference type="ARBA" id="ARBA00008987"/>
    </source>
</evidence>
<dbReference type="Gene3D" id="3.40.30.10">
    <property type="entry name" value="Glutaredoxin"/>
    <property type="match status" value="1"/>
</dbReference>
<name>A0AAD5RUH3_9PEZI</name>
<feature type="domain" description="Thioredoxin" evidence="6">
    <location>
        <begin position="1"/>
        <end position="107"/>
    </location>
</feature>
<dbReference type="PROSITE" id="PS00194">
    <property type="entry name" value="THIOREDOXIN_1"/>
    <property type="match status" value="1"/>
</dbReference>
<dbReference type="AlphaFoldDB" id="A0AAD5RUH3"/>
<comment type="caution">
    <text evidence="7">The sequence shown here is derived from an EMBL/GenBank/DDBJ whole genome shotgun (WGS) entry which is preliminary data.</text>
</comment>
<dbReference type="PANTHER" id="PTHR46115">
    <property type="entry name" value="THIOREDOXIN-LIKE PROTEIN 1"/>
    <property type="match status" value="1"/>
</dbReference>
<protein>
    <recommendedName>
        <fullName evidence="3">Thioredoxin</fullName>
    </recommendedName>
</protein>
<reference evidence="7" key="1">
    <citation type="submission" date="2022-07" db="EMBL/GenBank/DDBJ databases">
        <title>Draft genome sequence of Zalerion maritima ATCC 34329, a (micro)plastics degrading marine fungus.</title>
        <authorList>
            <person name="Paco A."/>
            <person name="Goncalves M.F.M."/>
            <person name="Rocha-Santos T.A.P."/>
            <person name="Alves A."/>
        </authorList>
    </citation>
    <scope>NUCLEOTIDE SEQUENCE</scope>
    <source>
        <strain evidence="7">ATCC 34329</strain>
    </source>
</reference>
<dbReference type="InterPro" id="IPR036249">
    <property type="entry name" value="Thioredoxin-like_sf"/>
</dbReference>
<organism evidence="7 8">
    <name type="scientific">Zalerion maritima</name>
    <dbReference type="NCBI Taxonomy" id="339359"/>
    <lineage>
        <taxon>Eukaryota</taxon>
        <taxon>Fungi</taxon>
        <taxon>Dikarya</taxon>
        <taxon>Ascomycota</taxon>
        <taxon>Pezizomycotina</taxon>
        <taxon>Sordariomycetes</taxon>
        <taxon>Lulworthiomycetidae</taxon>
        <taxon>Lulworthiales</taxon>
        <taxon>Lulworthiaceae</taxon>
        <taxon>Zalerion</taxon>
    </lineage>
</organism>
<evidence type="ECO:0000313" key="8">
    <source>
        <dbReference type="Proteomes" id="UP001201980"/>
    </source>
</evidence>
<accession>A0AAD5RUH3</accession>
<dbReference type="InterPro" id="IPR005746">
    <property type="entry name" value="Thioredoxin"/>
</dbReference>
<feature type="active site" description="Nucleophile" evidence="4">
    <location>
        <position position="31"/>
    </location>
</feature>
<feature type="site" description="Contributes to redox potential value" evidence="4">
    <location>
        <position position="32"/>
    </location>
</feature>
<evidence type="ECO:0000256" key="2">
    <source>
        <dbReference type="ARBA" id="ARBA00023157"/>
    </source>
</evidence>
<evidence type="ECO:0000256" key="4">
    <source>
        <dbReference type="PIRSR" id="PIRSR000077-1"/>
    </source>
</evidence>
<dbReference type="CDD" id="cd02947">
    <property type="entry name" value="TRX_family"/>
    <property type="match status" value="1"/>
</dbReference>
<sequence>MTVHEFKSAAEFDTAISKHKVVIVDCTASWCGPCKMMSPVFDKLSEDESNNDVYFAKFDVDDVPELAAKLSVRAMPTFKAYKDGEPADEMMGANPPALTALVTKIKA</sequence>
<gene>
    <name evidence="7" type="ORF">MKZ38_008180</name>
</gene>
<dbReference type="FunFam" id="3.40.30.10:FF:000245">
    <property type="entry name" value="Thioredoxin"/>
    <property type="match status" value="1"/>
</dbReference>
<evidence type="ECO:0000259" key="6">
    <source>
        <dbReference type="PROSITE" id="PS51352"/>
    </source>
</evidence>
<dbReference type="Proteomes" id="UP001201980">
    <property type="component" value="Unassembled WGS sequence"/>
</dbReference>
<dbReference type="EMBL" id="JAKWBI020000055">
    <property type="protein sequence ID" value="KAJ2904395.1"/>
    <property type="molecule type" value="Genomic_DNA"/>
</dbReference>
<dbReference type="PIRSF" id="PIRSF000077">
    <property type="entry name" value="Thioredoxin"/>
    <property type="match status" value="1"/>
</dbReference>
<keyword evidence="8" id="KW-1185">Reference proteome</keyword>
<dbReference type="InterPro" id="IPR017937">
    <property type="entry name" value="Thioredoxin_CS"/>
</dbReference>
<evidence type="ECO:0000313" key="7">
    <source>
        <dbReference type="EMBL" id="KAJ2904395.1"/>
    </source>
</evidence>
<feature type="site" description="Contributes to redox potential value" evidence="4">
    <location>
        <position position="33"/>
    </location>
</feature>
<dbReference type="SUPFAM" id="SSF52833">
    <property type="entry name" value="Thioredoxin-like"/>
    <property type="match status" value="1"/>
</dbReference>
<comment type="similarity">
    <text evidence="1 3">Belongs to the thioredoxin family.</text>
</comment>
<feature type="site" description="Deprotonates C-terminal active site Cys" evidence="4">
    <location>
        <position position="25"/>
    </location>
</feature>
<dbReference type="Pfam" id="PF00085">
    <property type="entry name" value="Thioredoxin"/>
    <property type="match status" value="1"/>
</dbReference>
<proteinExistence type="inferred from homology"/>
<feature type="active site" description="Nucleophile" evidence="4">
    <location>
        <position position="34"/>
    </location>
</feature>
<evidence type="ECO:0000256" key="5">
    <source>
        <dbReference type="PIRSR" id="PIRSR000077-4"/>
    </source>
</evidence>
<feature type="disulfide bond" description="Redox-active" evidence="5">
    <location>
        <begin position="31"/>
        <end position="34"/>
    </location>
</feature>
<dbReference type="GO" id="GO:0015035">
    <property type="term" value="F:protein-disulfide reductase activity"/>
    <property type="evidence" value="ECO:0007669"/>
    <property type="project" value="InterPro"/>
</dbReference>